<comment type="caution">
    <text evidence="1">The sequence shown here is derived from an EMBL/GenBank/DDBJ whole genome shotgun (WGS) entry which is preliminary data.</text>
</comment>
<keyword evidence="2" id="KW-1185">Reference proteome</keyword>
<dbReference type="PANTHER" id="PTHR32046">
    <property type="entry name" value="G DOMAIN-CONTAINING PROTEIN"/>
    <property type="match status" value="1"/>
</dbReference>
<name>A0A8S1UNE3_PAROT</name>
<proteinExistence type="predicted"/>
<reference evidence="1" key="1">
    <citation type="submission" date="2021-01" db="EMBL/GenBank/DDBJ databases">
        <authorList>
            <consortium name="Genoscope - CEA"/>
            <person name="William W."/>
        </authorList>
    </citation>
    <scope>NUCLEOTIDE SEQUENCE</scope>
</reference>
<dbReference type="Proteomes" id="UP000683925">
    <property type="component" value="Unassembled WGS sequence"/>
</dbReference>
<dbReference type="EMBL" id="CAJJDP010000047">
    <property type="protein sequence ID" value="CAD8165583.1"/>
    <property type="molecule type" value="Genomic_DNA"/>
</dbReference>
<protein>
    <recommendedName>
        <fullName evidence="3">G domain-containing protein</fullName>
    </recommendedName>
</protein>
<gene>
    <name evidence="1" type="ORF">POCTA_138.1.T0470017</name>
</gene>
<sequence>MKEKQHCLNAFINYYFETSWYQKSKLVIANDEPITEISSYYLEPYNYRSYGIHLMDTPSISGWDDQDVIDKIFNLIEEFKQSIDLIVICLKATHSRLTEEAKQILSTIANILDIQDSNKLLIARTFYSGGQVDFSFLAKQGSPFQDIYRFLSNSWHLEFNGASLVQKPPNSTAPPVYFQKTLENFKQLAFKIIAQKNSVTTIIILDFKINLQPRQFEIIHIYPLIPSAKFSSESSRGTSKECNLIKQNLQNANSFKFYQLPTEQPLQLDDINDLKTLVLIGDTGAGKSTMINFFCNYQIGVQFEDPFRVIIKDRIGKDFYQQQQKVYISNIKEYLFGRNQLKTSSKNNRHSQF</sequence>
<dbReference type="OrthoDB" id="8954335at2759"/>
<evidence type="ECO:0000313" key="2">
    <source>
        <dbReference type="Proteomes" id="UP000683925"/>
    </source>
</evidence>
<dbReference type="AlphaFoldDB" id="A0A8S1UNE3"/>
<evidence type="ECO:0008006" key="3">
    <source>
        <dbReference type="Google" id="ProtNLM"/>
    </source>
</evidence>
<organism evidence="1 2">
    <name type="scientific">Paramecium octaurelia</name>
    <dbReference type="NCBI Taxonomy" id="43137"/>
    <lineage>
        <taxon>Eukaryota</taxon>
        <taxon>Sar</taxon>
        <taxon>Alveolata</taxon>
        <taxon>Ciliophora</taxon>
        <taxon>Intramacronucleata</taxon>
        <taxon>Oligohymenophorea</taxon>
        <taxon>Peniculida</taxon>
        <taxon>Parameciidae</taxon>
        <taxon>Paramecium</taxon>
    </lineage>
</organism>
<accession>A0A8S1UNE3</accession>
<evidence type="ECO:0000313" key="1">
    <source>
        <dbReference type="EMBL" id="CAD8165583.1"/>
    </source>
</evidence>